<feature type="domain" description="CoA carboxyltransferase N-terminal" evidence="1">
    <location>
        <begin position="16"/>
        <end position="279"/>
    </location>
</feature>
<dbReference type="InterPro" id="IPR034733">
    <property type="entry name" value="AcCoA_carboxyl_beta"/>
</dbReference>
<evidence type="ECO:0000259" key="1">
    <source>
        <dbReference type="PROSITE" id="PS50980"/>
    </source>
</evidence>
<dbReference type="FunFam" id="3.90.226.10:FF:000021">
    <property type="entry name" value="Acetyl-CoA carboxylase carboxyltransferase subunit"/>
    <property type="match status" value="1"/>
</dbReference>
<feature type="domain" description="CoA carboxyltransferase C-terminal" evidence="2">
    <location>
        <begin position="284"/>
        <end position="525"/>
    </location>
</feature>
<dbReference type="Gene3D" id="3.90.226.10">
    <property type="entry name" value="2-enoyl-CoA Hydratase, Chain A, domain 1"/>
    <property type="match status" value="2"/>
</dbReference>
<reference evidence="3" key="1">
    <citation type="submission" date="2015-10" db="EMBL/GenBank/DDBJ databases">
        <authorList>
            <person name="Gilbert D.G."/>
        </authorList>
    </citation>
    <scope>NUCLEOTIDE SEQUENCE</scope>
</reference>
<evidence type="ECO:0000313" key="3">
    <source>
        <dbReference type="EMBL" id="CUS51504.1"/>
    </source>
</evidence>
<dbReference type="SUPFAM" id="SSF52096">
    <property type="entry name" value="ClpP/crotonase"/>
    <property type="match status" value="2"/>
</dbReference>
<dbReference type="PANTHER" id="PTHR22855:SF46">
    <property type="entry name" value="METHYLCROTONOYL-COA CARBOXYLASE"/>
    <property type="match status" value="1"/>
</dbReference>
<dbReference type="PROSITE" id="PS50980">
    <property type="entry name" value="COA_CT_NTER"/>
    <property type="match status" value="1"/>
</dbReference>
<dbReference type="AlphaFoldDB" id="A0A160TRI9"/>
<keyword evidence="3" id="KW-0808">Transferase</keyword>
<evidence type="ECO:0000259" key="2">
    <source>
        <dbReference type="PROSITE" id="PS50989"/>
    </source>
</evidence>
<name>A0A160TRI9_9ZZZZ</name>
<dbReference type="Pfam" id="PF01039">
    <property type="entry name" value="Carboxyl_trans"/>
    <property type="match status" value="1"/>
</dbReference>
<dbReference type="InterPro" id="IPR029045">
    <property type="entry name" value="ClpP/crotonase-like_dom_sf"/>
</dbReference>
<keyword evidence="3" id="KW-0436">Ligase</keyword>
<dbReference type="PANTHER" id="PTHR22855">
    <property type="entry name" value="ACETYL, PROPIONYL, PYRUVATE, AND GLUTACONYL CARBOXYLASE-RELATED"/>
    <property type="match status" value="1"/>
</dbReference>
<dbReference type="InterPro" id="IPR011762">
    <property type="entry name" value="COA_CT_N"/>
</dbReference>
<gene>
    <name evidence="3" type="ORF">MGWOODY_XGa2325</name>
</gene>
<dbReference type="EC" id="6.4.1.4" evidence="3"/>
<dbReference type="PROSITE" id="PS50989">
    <property type="entry name" value="COA_CT_CTER"/>
    <property type="match status" value="1"/>
</dbReference>
<dbReference type="GO" id="GO:0016740">
    <property type="term" value="F:transferase activity"/>
    <property type="evidence" value="ECO:0007669"/>
    <property type="project" value="UniProtKB-KW"/>
</dbReference>
<dbReference type="EMBL" id="CZRL01000064">
    <property type="protein sequence ID" value="CUS51504.1"/>
    <property type="molecule type" value="Genomic_DNA"/>
</dbReference>
<accession>A0A160TRI9</accession>
<dbReference type="InterPro" id="IPR011763">
    <property type="entry name" value="COA_CT_C"/>
</dbReference>
<dbReference type="InterPro" id="IPR045190">
    <property type="entry name" value="MCCB/AccD1-like"/>
</dbReference>
<dbReference type="GO" id="GO:0004485">
    <property type="term" value="F:methylcrotonoyl-CoA carboxylase activity"/>
    <property type="evidence" value="ECO:0007669"/>
    <property type="project" value="UniProtKB-EC"/>
</dbReference>
<proteinExistence type="predicted"/>
<organism evidence="3">
    <name type="scientific">hydrothermal vent metagenome</name>
    <dbReference type="NCBI Taxonomy" id="652676"/>
    <lineage>
        <taxon>unclassified sequences</taxon>
        <taxon>metagenomes</taxon>
        <taxon>ecological metagenomes</taxon>
    </lineage>
</organism>
<protein>
    <submittedName>
        <fullName evidence="3">Methylcrotonyl-CoA carboxylase carboxyl transferase subunit</fullName>
        <ecNumber evidence="3">6.4.1.4</ecNumber>
    </submittedName>
</protein>
<sequence>MTQYRSRIDPGSDSFVANREEMLALVKKLRDLERRTHDLSERRRPRFEERGQLTPRERLSGLLDPGLPFLELYNMANYLVDDQGPDSSVPGASMICGIGFVSGVRCMVFVDDSGINAGASTTTSVSKALGVLRVAQEQRLPLIHLVESAGANLMQYTVELWANGGGMFHGLARLSAAGIPTIVVLHGPSTAGGAYQPGMSDYVIGVKKNGMAALAGAALLKAATGEVAEDAQLGGSEMHASVSGLVEYLAEDDNHGLEIARDLIGRLDWNAACPRPEPRSFGEPVFSPDEIAGVVPVDYRKPYDVREVVARVVDGSDFIDFKPRYGVSTVCIQAEVFGRPCGLIGNNGPIDPNGATKAAQFFQLCDQSNLPIIFLNNTTGYMVGTEYEHAGMIKHGSKMIQAVSNVKVPKISLYIGASFGAGNYGMCGYAYEPDFLFTWPNAITGVMGGEQAALTMEHVMINSARRRGKEIDTAALKVQKEAIIEHFDRQSDAFYTSGRLLDHGMIDPRDTRKVLGFALQTCWESRNRTLRPNSFGIARL</sequence>